<dbReference type="Proteomes" id="UP000540989">
    <property type="component" value="Unassembled WGS sequence"/>
</dbReference>
<dbReference type="EMBL" id="JACHIP010000005">
    <property type="protein sequence ID" value="MBB5059355.1"/>
    <property type="molecule type" value="Genomic_DNA"/>
</dbReference>
<evidence type="ECO:0000313" key="1">
    <source>
        <dbReference type="EMBL" id="MBB5059355.1"/>
    </source>
</evidence>
<reference evidence="1 2" key="1">
    <citation type="submission" date="2020-08" db="EMBL/GenBank/DDBJ databases">
        <title>Genomic Encyclopedia of Type Strains, Phase IV (KMG-V): Genome sequencing to study the core and pangenomes of soil and plant-associated prokaryotes.</title>
        <authorList>
            <person name="Whitman W."/>
        </authorList>
    </citation>
    <scope>NUCLEOTIDE SEQUENCE [LARGE SCALE GENOMIC DNA]</scope>
    <source>
        <strain evidence="1 2">M8UP14</strain>
    </source>
</reference>
<dbReference type="AlphaFoldDB" id="A0A7W7ZG76"/>
<protein>
    <submittedName>
        <fullName evidence="1">Uncharacterized protein</fullName>
    </submittedName>
</protein>
<sequence length="52" mass="5718">MMIHLRNEGPKQPAPQLHGLAQNVSTVLQSWPRMIAATHWQLGDGKASLSTI</sequence>
<name>A0A7W7ZG76_9BACT</name>
<comment type="caution">
    <text evidence="1">The sequence shown here is derived from an EMBL/GenBank/DDBJ whole genome shotgun (WGS) entry which is preliminary data.</text>
</comment>
<evidence type="ECO:0000313" key="2">
    <source>
        <dbReference type="Proteomes" id="UP000540989"/>
    </source>
</evidence>
<keyword evidence="2" id="KW-1185">Reference proteome</keyword>
<organism evidence="1 2">
    <name type="scientific">Granulicella aggregans</name>
    <dbReference type="NCBI Taxonomy" id="474949"/>
    <lineage>
        <taxon>Bacteria</taxon>
        <taxon>Pseudomonadati</taxon>
        <taxon>Acidobacteriota</taxon>
        <taxon>Terriglobia</taxon>
        <taxon>Terriglobales</taxon>
        <taxon>Acidobacteriaceae</taxon>
        <taxon>Granulicella</taxon>
    </lineage>
</organism>
<gene>
    <name evidence="1" type="ORF">HDF16_004078</name>
</gene>
<proteinExistence type="predicted"/>
<accession>A0A7W7ZG76</accession>